<feature type="region of interest" description="Disordered" evidence="2">
    <location>
        <begin position="361"/>
        <end position="388"/>
    </location>
</feature>
<feature type="compositionally biased region" description="Basic and acidic residues" evidence="2">
    <location>
        <begin position="217"/>
        <end position="228"/>
    </location>
</feature>
<feature type="region of interest" description="Disordered" evidence="2">
    <location>
        <begin position="548"/>
        <end position="587"/>
    </location>
</feature>
<dbReference type="SUPFAM" id="SSF50978">
    <property type="entry name" value="WD40 repeat-like"/>
    <property type="match status" value="1"/>
</dbReference>
<dbReference type="InterPro" id="IPR015943">
    <property type="entry name" value="WD40/YVTN_repeat-like_dom_sf"/>
</dbReference>
<feature type="region of interest" description="Disordered" evidence="2">
    <location>
        <begin position="605"/>
        <end position="742"/>
    </location>
</feature>
<feature type="compositionally biased region" description="Basic and acidic residues" evidence="2">
    <location>
        <begin position="649"/>
        <end position="664"/>
    </location>
</feature>
<evidence type="ECO:0000256" key="1">
    <source>
        <dbReference type="PROSITE-ProRule" id="PRU00221"/>
    </source>
</evidence>
<feature type="compositionally biased region" description="Acidic residues" evidence="2">
    <location>
        <begin position="639"/>
        <end position="648"/>
    </location>
</feature>
<keyword evidence="1" id="KW-0853">WD repeat</keyword>
<protein>
    <recommendedName>
        <fullName evidence="3">DUF2415 domain-containing protein</fullName>
    </recommendedName>
</protein>
<dbReference type="InterPro" id="IPR036322">
    <property type="entry name" value="WD40_repeat_dom_sf"/>
</dbReference>
<feature type="compositionally biased region" description="Polar residues" evidence="2">
    <location>
        <begin position="767"/>
        <end position="798"/>
    </location>
</feature>
<dbReference type="GeneID" id="37044000"/>
<feature type="region of interest" description="Disordered" evidence="2">
    <location>
        <begin position="761"/>
        <end position="803"/>
    </location>
</feature>
<evidence type="ECO:0000313" key="4">
    <source>
        <dbReference type="EMBL" id="PWN89298.1"/>
    </source>
</evidence>
<sequence>MRPIQLVSDEPKTIPARVWIQHPQLRDLLQTAGSSKENRGKVLFVNRFKVECADFDAGHGTGDGDDDGDGVGLDGRGNVTRKEPVSTFCTLDFLAVCLTAAEGLVAVGGQQSEMDIRPLMPLPSAAAASASTGSAGWEWANEDGLASTSSSSSSRLPPRWHLRTPTGGSINNSICIYPDLSPPSAAQAGPSSSSSLHKRARGEAVNARNGEPGSRFWRRDDPSGRVEGEEGSLTNGPGSAMEVDGMHSRGNFYDDDGGDDLGAFSGHRDEKSALSIAKRSAEERGGVGGAGGGTLAFGAVVSGATGPSREATSSSEEERAKSTVRVLVSNNDQSVKAFRLQPPVGMGAGTSSSGAIIDSSARPFVSSSGTPPQASLTGGTTSSSATSGFGERIEKSLPVISRTKTVKFPTCVNHSSFSPDGRHLVCVGDTPEVFLFHVDWPKGDLVEIATYTASSDASFSTSWSPDGLQFAVASQDGIVSVWDVRSSQKIATLTTSQDANHLSGAGAARVVKWSPRGDMLAYTEHQNYFHVVETTNFSAGQRIHVPLGTSGSSSSASRHPHHFAYGNGPPSSAHRGALPQSRPRSIGGNSIGDFVDLFGSLPRYSSSLRNSTTSSARTGRLGGAEPVDSTTATRNDERESGDDGDDGADERSRPAAAASDRDRVSAPTRYEAAGGLGVGAAPRESPESGARRAAGTSARGSPATRTNHSPGSVTARDRDRERGPDRDRNRTGDGDRHESSWLMTEARLLAAARAGRFAAETDEHLSATVSQTSASETATHSTGQTSITPGEEPSSGNDGTPPAFLARSVESIIQSLGASSRERDVSPAATAAASVRRAVMAAGDWPPSSSSANVRRDREALYQQLSSSAAGPPPAAADIDISGLAWDPLGEYLYVSTDCLVARYDVLDLRRSFGSADLL</sequence>
<dbReference type="AlphaFoldDB" id="A0A316YKX5"/>
<dbReference type="SMART" id="SM00320">
    <property type="entry name" value="WD40"/>
    <property type="match status" value="2"/>
</dbReference>
<dbReference type="InParanoid" id="A0A316YKX5"/>
<feature type="domain" description="DUF2415" evidence="3">
    <location>
        <begin position="506"/>
        <end position="539"/>
    </location>
</feature>
<dbReference type="RefSeq" id="XP_025376496.1">
    <property type="nucleotide sequence ID" value="XM_025522084.1"/>
</dbReference>
<feature type="compositionally biased region" description="Low complexity" evidence="2">
    <location>
        <begin position="605"/>
        <end position="618"/>
    </location>
</feature>
<proteinExistence type="predicted"/>
<dbReference type="PROSITE" id="PS50082">
    <property type="entry name" value="WD_REPEATS_2"/>
    <property type="match status" value="1"/>
</dbReference>
<gene>
    <name evidence="4" type="ORF">FA10DRAFT_267870</name>
</gene>
<feature type="compositionally biased region" description="Basic and acidic residues" evidence="2">
    <location>
        <begin position="715"/>
        <end position="739"/>
    </location>
</feature>
<dbReference type="Pfam" id="PF10313">
    <property type="entry name" value="DUF2415"/>
    <property type="match status" value="1"/>
</dbReference>
<dbReference type="Pfam" id="PF00400">
    <property type="entry name" value="WD40"/>
    <property type="match status" value="1"/>
</dbReference>
<evidence type="ECO:0000256" key="2">
    <source>
        <dbReference type="SAM" id="MobiDB-lite"/>
    </source>
</evidence>
<organism evidence="4 5">
    <name type="scientific">Acaromyces ingoldii</name>
    <dbReference type="NCBI Taxonomy" id="215250"/>
    <lineage>
        <taxon>Eukaryota</taxon>
        <taxon>Fungi</taxon>
        <taxon>Dikarya</taxon>
        <taxon>Basidiomycota</taxon>
        <taxon>Ustilaginomycotina</taxon>
        <taxon>Exobasidiomycetes</taxon>
        <taxon>Exobasidiales</taxon>
        <taxon>Cryptobasidiaceae</taxon>
        <taxon>Acaromyces</taxon>
    </lineage>
</organism>
<dbReference type="InterPro" id="IPR019417">
    <property type="entry name" value="DUF2415"/>
</dbReference>
<accession>A0A316YKX5</accession>
<feature type="compositionally biased region" description="Low complexity" evidence="2">
    <location>
        <begin position="183"/>
        <end position="195"/>
    </location>
</feature>
<feature type="region of interest" description="Disordered" evidence="2">
    <location>
        <begin position="183"/>
        <end position="240"/>
    </location>
</feature>
<feature type="region of interest" description="Disordered" evidence="2">
    <location>
        <begin position="144"/>
        <end position="164"/>
    </location>
</feature>
<dbReference type="OrthoDB" id="64353at2759"/>
<dbReference type="PANTHER" id="PTHR43991:SF9">
    <property type="entry name" value="DUF2415 DOMAIN-CONTAINING PROTEIN"/>
    <property type="match status" value="1"/>
</dbReference>
<dbReference type="Gene3D" id="2.130.10.10">
    <property type="entry name" value="YVTN repeat-like/Quinoprotein amine dehydrogenase"/>
    <property type="match status" value="1"/>
</dbReference>
<keyword evidence="5" id="KW-1185">Reference proteome</keyword>
<dbReference type="Proteomes" id="UP000245768">
    <property type="component" value="Unassembled WGS sequence"/>
</dbReference>
<evidence type="ECO:0000313" key="5">
    <source>
        <dbReference type="Proteomes" id="UP000245768"/>
    </source>
</evidence>
<feature type="compositionally biased region" description="Polar residues" evidence="2">
    <location>
        <begin position="365"/>
        <end position="376"/>
    </location>
</feature>
<feature type="repeat" description="WD" evidence="1">
    <location>
        <begin position="451"/>
        <end position="492"/>
    </location>
</feature>
<dbReference type="PANTHER" id="PTHR43991">
    <property type="entry name" value="WD REPEAT PROTEIN (AFU_ORTHOLOGUE AFUA_8G05640)-RELATED"/>
    <property type="match status" value="1"/>
</dbReference>
<dbReference type="EMBL" id="KZ819637">
    <property type="protein sequence ID" value="PWN89298.1"/>
    <property type="molecule type" value="Genomic_DNA"/>
</dbReference>
<reference evidence="4" key="1">
    <citation type="journal article" date="2018" name="Mol. Biol. Evol.">
        <title>Broad Genomic Sampling Reveals a Smut Pathogenic Ancestry of the Fungal Clade Ustilaginomycotina.</title>
        <authorList>
            <person name="Kijpornyongpan T."/>
            <person name="Mondo S.J."/>
            <person name="Barry K."/>
            <person name="Sandor L."/>
            <person name="Lee J."/>
            <person name="Lipzen A."/>
            <person name="Pangilinan J."/>
            <person name="LaButti K."/>
            <person name="Hainaut M."/>
            <person name="Henrissat B."/>
            <person name="Grigoriev I.V."/>
            <person name="Spatafora J.W."/>
            <person name="Aime M.C."/>
        </authorList>
    </citation>
    <scope>NUCLEOTIDE SEQUENCE [LARGE SCALE GENOMIC DNA]</scope>
    <source>
        <strain evidence="4">MCA 4198</strain>
    </source>
</reference>
<name>A0A316YKX5_9BASI</name>
<dbReference type="STRING" id="215250.A0A316YKX5"/>
<dbReference type="InterPro" id="IPR001680">
    <property type="entry name" value="WD40_rpt"/>
</dbReference>
<feature type="compositionally biased region" description="Low complexity" evidence="2">
    <location>
        <begin position="377"/>
        <end position="388"/>
    </location>
</feature>
<feature type="region of interest" description="Disordered" evidence="2">
    <location>
        <begin position="303"/>
        <end position="322"/>
    </location>
</feature>
<dbReference type="PROSITE" id="PS50294">
    <property type="entry name" value="WD_REPEATS_REGION"/>
    <property type="match status" value="1"/>
</dbReference>
<evidence type="ECO:0000259" key="3">
    <source>
        <dbReference type="Pfam" id="PF10313"/>
    </source>
</evidence>
<feature type="compositionally biased region" description="Low complexity" evidence="2">
    <location>
        <begin position="691"/>
        <end position="704"/>
    </location>
</feature>